<reference evidence="5 6" key="1">
    <citation type="submission" date="2019-06" db="EMBL/GenBank/DDBJ databases">
        <title>The draft genome of Rhizobium smilacinae PTYR-5.</title>
        <authorList>
            <person name="Liu L."/>
            <person name="Li L."/>
            <person name="Zhang X."/>
        </authorList>
    </citation>
    <scope>NUCLEOTIDE SEQUENCE [LARGE SCALE GENOMIC DNA]</scope>
    <source>
        <strain evidence="5 6">PTYR-5</strain>
    </source>
</reference>
<dbReference type="GO" id="GO:0035556">
    <property type="term" value="P:intracellular signal transduction"/>
    <property type="evidence" value="ECO:0007669"/>
    <property type="project" value="InterPro"/>
</dbReference>
<dbReference type="SUPFAM" id="SSF52540">
    <property type="entry name" value="P-loop containing nucleoside triphosphate hydrolases"/>
    <property type="match status" value="1"/>
</dbReference>
<dbReference type="AlphaFoldDB" id="A0A5C4XEC7"/>
<dbReference type="Gene3D" id="1.10.150.50">
    <property type="entry name" value="Transcription Factor, Ets-1"/>
    <property type="match status" value="1"/>
</dbReference>
<dbReference type="Pfam" id="PF13191">
    <property type="entry name" value="AAA_16"/>
    <property type="match status" value="1"/>
</dbReference>
<dbReference type="PANTHER" id="PTHR16305">
    <property type="entry name" value="TESTICULAR SOLUBLE ADENYLYL CYCLASE"/>
    <property type="match status" value="1"/>
</dbReference>
<dbReference type="InterPro" id="IPR001054">
    <property type="entry name" value="A/G_cyclase"/>
</dbReference>
<dbReference type="CDD" id="cd09487">
    <property type="entry name" value="SAM_superfamily"/>
    <property type="match status" value="1"/>
</dbReference>
<dbReference type="GO" id="GO:0004016">
    <property type="term" value="F:adenylate cyclase activity"/>
    <property type="evidence" value="ECO:0007669"/>
    <property type="project" value="UniProtKB-ARBA"/>
</dbReference>
<keyword evidence="6" id="KW-1185">Reference proteome</keyword>
<dbReference type="InterPro" id="IPR027417">
    <property type="entry name" value="P-loop_NTPase"/>
</dbReference>
<dbReference type="GO" id="GO:0009190">
    <property type="term" value="P:cyclic nucleotide biosynthetic process"/>
    <property type="evidence" value="ECO:0007669"/>
    <property type="project" value="InterPro"/>
</dbReference>
<keyword evidence="2" id="KW-0067">ATP-binding</keyword>
<keyword evidence="1" id="KW-0547">Nucleotide-binding</keyword>
<evidence type="ECO:0000313" key="6">
    <source>
        <dbReference type="Proteomes" id="UP000311605"/>
    </source>
</evidence>
<dbReference type="InterPro" id="IPR011990">
    <property type="entry name" value="TPR-like_helical_dom_sf"/>
</dbReference>
<evidence type="ECO:0000313" key="5">
    <source>
        <dbReference type="EMBL" id="TNM61867.1"/>
    </source>
</evidence>
<proteinExistence type="predicted"/>
<dbReference type="OrthoDB" id="9785312at2"/>
<dbReference type="Gene3D" id="3.40.50.300">
    <property type="entry name" value="P-loop containing nucleotide triphosphate hydrolases"/>
    <property type="match status" value="1"/>
</dbReference>
<dbReference type="Pfam" id="PF00211">
    <property type="entry name" value="Guanylate_cyc"/>
    <property type="match status" value="1"/>
</dbReference>
<dbReference type="CDD" id="cd07302">
    <property type="entry name" value="CHD"/>
    <property type="match status" value="1"/>
</dbReference>
<organism evidence="5 6">
    <name type="scientific">Aliirhizobium smilacinae</name>
    <dbReference type="NCBI Taxonomy" id="1395944"/>
    <lineage>
        <taxon>Bacteria</taxon>
        <taxon>Pseudomonadati</taxon>
        <taxon>Pseudomonadota</taxon>
        <taxon>Alphaproteobacteria</taxon>
        <taxon>Hyphomicrobiales</taxon>
        <taxon>Rhizobiaceae</taxon>
        <taxon>Aliirhizobium</taxon>
    </lineage>
</organism>
<dbReference type="InterPro" id="IPR013761">
    <property type="entry name" value="SAM/pointed_sf"/>
</dbReference>
<dbReference type="PANTHER" id="PTHR16305:SF28">
    <property type="entry name" value="GUANYLATE CYCLASE DOMAIN-CONTAINING PROTEIN"/>
    <property type="match status" value="1"/>
</dbReference>
<protein>
    <submittedName>
        <fullName evidence="5">Adenylate/guanylate cyclase domain-containing protein</fullName>
    </submittedName>
</protein>
<dbReference type="GO" id="GO:0005524">
    <property type="term" value="F:ATP binding"/>
    <property type="evidence" value="ECO:0007669"/>
    <property type="project" value="UniProtKB-KW"/>
</dbReference>
<feature type="domain" description="SAM" evidence="3">
    <location>
        <begin position="1"/>
        <end position="52"/>
    </location>
</feature>
<gene>
    <name evidence="5" type="ORF">FHP24_21705</name>
</gene>
<feature type="domain" description="Guanylate cyclase" evidence="4">
    <location>
        <begin position="77"/>
        <end position="206"/>
    </location>
</feature>
<dbReference type="SMART" id="SM00044">
    <property type="entry name" value="CYCc"/>
    <property type="match status" value="1"/>
</dbReference>
<comment type="caution">
    <text evidence="5">The sequence shown here is derived from an EMBL/GenBank/DDBJ whole genome shotgun (WGS) entry which is preliminary data.</text>
</comment>
<dbReference type="PROSITE" id="PS50105">
    <property type="entry name" value="SAM_DOMAIN"/>
    <property type="match status" value="1"/>
</dbReference>
<evidence type="ECO:0000256" key="1">
    <source>
        <dbReference type="ARBA" id="ARBA00022741"/>
    </source>
</evidence>
<evidence type="ECO:0000259" key="4">
    <source>
        <dbReference type="PROSITE" id="PS50125"/>
    </source>
</evidence>
<sequence>MSNIDKWLIDIGLAHLAQTFARAEIDFEGLKLVTDQDLREMQIPVGPRRKLIAALTAMSHPPAAALKDGQRERRQLTILFCDMVDSTRYAAQLDPEDFSELTQNYLARCGTIARSHGGFVANYVGDALQVLFGYPLAEEDDAERALALALELVEAVPRIETPDGVRPEVRIGIASGLVVVGDVRGAPKGVSTVAFGPVPNLAQRLQALADPHTIVVDQNTYASVRRSFGFQDLGVIDLRGFSEPTHAWRAGKPLDGGTRFGGAKLTRFVARKKEIEKVLELWQQVSAGRSASWLVLTGEPGIGKSRLIFEVARRLPAARTLTAQCHAAHSDSALFPFLQLLRQECSFSGAPPVAAREKLKTLLAANSIPLADSMPIMTRLLGMDTSGYLPSPLTVIEQQTIVRKTFLDWLHRLAHQEPLLLAIEDAQWMDPSSINLLEALYEENPDFPALVLITTRDKRMRLGQSQASLETMPVKRLTSKQASSLLDSFASGVKLVPGVYHSVLGKAEGVPLYVEELARSALDSVVAGDGAKDGHEIGLVVPNNLQSALLARLDRLGEGKRIAQIAAVIGREFDIAMLADVANVPADLLAPQLERLTEVGLIAHQSLGDRPRYAFAHVLIQEAARGTLLREMRRQLHAKVAAFIEQAQSDVAIEHPEILAQHTAEAGNYERAADQWLAAGIKVGQTWAKVEAANMFTKGLDCLRRLPPSSHRDGKELRLELERGDVLYAARGYVTREGSAAYRNVMRLSETLGDAEAAIRALDGLFGTAFNSARFNDAEWASNQLLAIGRKQDNIKALVLGTQFLGMCAFARGRLRQAKAYLDQALGYRSAADVVGSDYPSMSMIYLSWTLQLLGYEDDAMRLFLEAEAEARRQADYRLAACLGDGCILMALRHDLELVAPMVEELIPLASRNGFQLWQNMAEFFEGWMLVMTNRSAAGLQQMRRICDTMGEQEIDKTCFLGILAESYLSLGLEDEAMRTIEQALSLAERTGERYFIAELLRLSGELQARAVAGIPEAKADLRRSAAIARRQGAKTWLIRTKRALLALDGNQAAASGHHAAS</sequence>
<accession>A0A5C4XEC7</accession>
<dbReference type="GO" id="GO:0005737">
    <property type="term" value="C:cytoplasm"/>
    <property type="evidence" value="ECO:0007669"/>
    <property type="project" value="TreeGrafter"/>
</dbReference>
<dbReference type="Pfam" id="PF00536">
    <property type="entry name" value="SAM_1"/>
    <property type="match status" value="1"/>
</dbReference>
<dbReference type="EMBL" id="VDMN01000005">
    <property type="protein sequence ID" value="TNM61867.1"/>
    <property type="molecule type" value="Genomic_DNA"/>
</dbReference>
<dbReference type="Gene3D" id="3.30.70.1230">
    <property type="entry name" value="Nucleotide cyclase"/>
    <property type="match status" value="1"/>
</dbReference>
<dbReference type="SUPFAM" id="SSF55073">
    <property type="entry name" value="Nucleotide cyclase"/>
    <property type="match status" value="1"/>
</dbReference>
<dbReference type="RefSeq" id="WP_139678314.1">
    <property type="nucleotide sequence ID" value="NZ_VDMN01000005.1"/>
</dbReference>
<dbReference type="InterPro" id="IPR041664">
    <property type="entry name" value="AAA_16"/>
</dbReference>
<dbReference type="SUPFAM" id="SSF47769">
    <property type="entry name" value="SAM/Pointed domain"/>
    <property type="match status" value="1"/>
</dbReference>
<evidence type="ECO:0000259" key="3">
    <source>
        <dbReference type="PROSITE" id="PS50105"/>
    </source>
</evidence>
<evidence type="ECO:0000256" key="2">
    <source>
        <dbReference type="ARBA" id="ARBA00022840"/>
    </source>
</evidence>
<dbReference type="Proteomes" id="UP000311605">
    <property type="component" value="Unassembled WGS sequence"/>
</dbReference>
<dbReference type="InterPro" id="IPR001660">
    <property type="entry name" value="SAM"/>
</dbReference>
<name>A0A5C4XEC7_9HYPH</name>
<dbReference type="SUPFAM" id="SSF48452">
    <property type="entry name" value="TPR-like"/>
    <property type="match status" value="1"/>
</dbReference>
<dbReference type="Gene3D" id="1.25.40.10">
    <property type="entry name" value="Tetratricopeptide repeat domain"/>
    <property type="match status" value="1"/>
</dbReference>
<dbReference type="InterPro" id="IPR029787">
    <property type="entry name" value="Nucleotide_cyclase"/>
</dbReference>
<dbReference type="PROSITE" id="PS50125">
    <property type="entry name" value="GUANYLATE_CYCLASE_2"/>
    <property type="match status" value="1"/>
</dbReference>